<dbReference type="SUPFAM" id="SSF89028">
    <property type="entry name" value="Cobalamin adenosyltransferase-like"/>
    <property type="match status" value="1"/>
</dbReference>
<keyword evidence="2" id="KW-0547">Nucleotide-binding</keyword>
<organism evidence="5">
    <name type="scientific">marine sediment metagenome</name>
    <dbReference type="NCBI Taxonomy" id="412755"/>
    <lineage>
        <taxon>unclassified sequences</taxon>
        <taxon>metagenomes</taxon>
        <taxon>ecological metagenomes</taxon>
    </lineage>
</organism>
<proteinExistence type="predicted"/>
<sequence length="69" mass="7655">MGISTKKGDSGYTSLLRGERVPKYHPITEALGALDEANSFLGLARASSKEKRTKRIILQIQKHLQQAFV</sequence>
<dbReference type="EMBL" id="LAZR01030949">
    <property type="protein sequence ID" value="KKL55139.1"/>
    <property type="molecule type" value="Genomic_DNA"/>
</dbReference>
<dbReference type="InterPro" id="IPR029499">
    <property type="entry name" value="PduO-typ"/>
</dbReference>
<dbReference type="Gene3D" id="1.20.1200.10">
    <property type="entry name" value="Cobalamin adenosyltransferase-like"/>
    <property type="match status" value="1"/>
</dbReference>
<dbReference type="PANTHER" id="PTHR12213:SF0">
    <property type="entry name" value="CORRINOID ADENOSYLTRANSFERASE MMAB"/>
    <property type="match status" value="1"/>
</dbReference>
<accession>A0A0F9D0R4</accession>
<evidence type="ECO:0000256" key="3">
    <source>
        <dbReference type="ARBA" id="ARBA00022840"/>
    </source>
</evidence>
<dbReference type="PANTHER" id="PTHR12213">
    <property type="entry name" value="CORRINOID ADENOSYLTRANSFERASE"/>
    <property type="match status" value="1"/>
</dbReference>
<dbReference type="InterPro" id="IPR036451">
    <property type="entry name" value="CblAdoTrfase-like_sf"/>
</dbReference>
<reference evidence="5" key="1">
    <citation type="journal article" date="2015" name="Nature">
        <title>Complex archaea that bridge the gap between prokaryotes and eukaryotes.</title>
        <authorList>
            <person name="Spang A."/>
            <person name="Saw J.H."/>
            <person name="Jorgensen S.L."/>
            <person name="Zaremba-Niedzwiedzka K."/>
            <person name="Martijn J."/>
            <person name="Lind A.E."/>
            <person name="van Eijk R."/>
            <person name="Schleper C."/>
            <person name="Guy L."/>
            <person name="Ettema T.J."/>
        </authorList>
    </citation>
    <scope>NUCLEOTIDE SEQUENCE</scope>
</reference>
<evidence type="ECO:0000256" key="2">
    <source>
        <dbReference type="ARBA" id="ARBA00022741"/>
    </source>
</evidence>
<evidence type="ECO:0000256" key="1">
    <source>
        <dbReference type="ARBA" id="ARBA00022679"/>
    </source>
</evidence>
<dbReference type="GO" id="GO:0008817">
    <property type="term" value="F:corrinoid adenosyltransferase activity"/>
    <property type="evidence" value="ECO:0007669"/>
    <property type="project" value="TreeGrafter"/>
</dbReference>
<comment type="caution">
    <text evidence="5">The sequence shown here is derived from an EMBL/GenBank/DDBJ whole genome shotgun (WGS) entry which is preliminary data.</text>
</comment>
<feature type="domain" description="Cobalamin adenosyltransferase-like" evidence="4">
    <location>
        <begin position="3"/>
        <end position="66"/>
    </location>
</feature>
<dbReference type="AlphaFoldDB" id="A0A0F9D0R4"/>
<keyword evidence="1" id="KW-0808">Transferase</keyword>
<protein>
    <recommendedName>
        <fullName evidence="4">Cobalamin adenosyltransferase-like domain-containing protein</fullName>
    </recommendedName>
</protein>
<evidence type="ECO:0000313" key="5">
    <source>
        <dbReference type="EMBL" id="KKL55139.1"/>
    </source>
</evidence>
<evidence type="ECO:0000259" key="4">
    <source>
        <dbReference type="Pfam" id="PF01923"/>
    </source>
</evidence>
<dbReference type="GO" id="GO:0005524">
    <property type="term" value="F:ATP binding"/>
    <property type="evidence" value="ECO:0007669"/>
    <property type="project" value="UniProtKB-KW"/>
</dbReference>
<name>A0A0F9D0R4_9ZZZZ</name>
<gene>
    <name evidence="5" type="ORF">LCGC14_2258420</name>
</gene>
<dbReference type="InterPro" id="IPR016030">
    <property type="entry name" value="CblAdoTrfase-like"/>
</dbReference>
<keyword evidence="3" id="KW-0067">ATP-binding</keyword>
<dbReference type="Pfam" id="PF01923">
    <property type="entry name" value="Cob_adeno_trans"/>
    <property type="match status" value="1"/>
</dbReference>